<gene>
    <name evidence="2" type="ORF">DVH24_037005</name>
</gene>
<comment type="caution">
    <text evidence="2">The sequence shown here is derived from an EMBL/GenBank/DDBJ whole genome shotgun (WGS) entry which is preliminary data.</text>
</comment>
<accession>A0A498HJA6</accession>
<feature type="domain" description="Transposase (putative) gypsy type" evidence="1">
    <location>
        <begin position="10"/>
        <end position="67"/>
    </location>
</feature>
<proteinExistence type="predicted"/>
<dbReference type="InterPro" id="IPR007321">
    <property type="entry name" value="Transposase_28"/>
</dbReference>
<evidence type="ECO:0000313" key="2">
    <source>
        <dbReference type="EMBL" id="RXH69221.1"/>
    </source>
</evidence>
<keyword evidence="3" id="KW-1185">Reference proteome</keyword>
<dbReference type="EMBL" id="RDQH01000343">
    <property type="protein sequence ID" value="RXH69221.1"/>
    <property type="molecule type" value="Genomic_DNA"/>
</dbReference>
<evidence type="ECO:0000313" key="3">
    <source>
        <dbReference type="Proteomes" id="UP000290289"/>
    </source>
</evidence>
<dbReference type="AlphaFoldDB" id="A0A498HJA6"/>
<organism evidence="2 3">
    <name type="scientific">Malus domestica</name>
    <name type="common">Apple</name>
    <name type="synonym">Pyrus malus</name>
    <dbReference type="NCBI Taxonomy" id="3750"/>
    <lineage>
        <taxon>Eukaryota</taxon>
        <taxon>Viridiplantae</taxon>
        <taxon>Streptophyta</taxon>
        <taxon>Embryophyta</taxon>
        <taxon>Tracheophyta</taxon>
        <taxon>Spermatophyta</taxon>
        <taxon>Magnoliopsida</taxon>
        <taxon>eudicotyledons</taxon>
        <taxon>Gunneridae</taxon>
        <taxon>Pentapetalae</taxon>
        <taxon>rosids</taxon>
        <taxon>fabids</taxon>
        <taxon>Rosales</taxon>
        <taxon>Rosaceae</taxon>
        <taxon>Amygdaloideae</taxon>
        <taxon>Maleae</taxon>
        <taxon>Malus</taxon>
    </lineage>
</organism>
<evidence type="ECO:0000259" key="1">
    <source>
        <dbReference type="Pfam" id="PF04195"/>
    </source>
</evidence>
<protein>
    <recommendedName>
        <fullName evidence="1">Transposase (putative) gypsy type domain-containing protein</fullName>
    </recommendedName>
</protein>
<name>A0A498HJA6_MALDO</name>
<reference evidence="2 3" key="1">
    <citation type="submission" date="2018-10" db="EMBL/GenBank/DDBJ databases">
        <title>A high-quality apple genome assembly.</title>
        <authorList>
            <person name="Hu J."/>
        </authorList>
    </citation>
    <scope>NUCLEOTIDE SEQUENCE [LARGE SCALE GENOMIC DNA]</scope>
    <source>
        <strain evidence="3">cv. HFTH1</strain>
        <tissue evidence="2">Young leaf</tissue>
    </source>
</reference>
<dbReference type="Pfam" id="PF04195">
    <property type="entry name" value="Transposase_28"/>
    <property type="match status" value="1"/>
</dbReference>
<dbReference type="Proteomes" id="UP000290289">
    <property type="component" value="Chromosome 17"/>
</dbReference>
<sequence length="123" mass="14766">MYQDLPLIPERGLEVPYFRFFKENLLFYNVSPCNLTPRSYRIINCFQLLNKWYGAELRLQKFRMLYTKRKSSSSHYLFPSRPSLFWDTWYQPLEVVREEENGTPLSEGEGFIEILENVVRRGG</sequence>